<dbReference type="RefSeq" id="WP_344025908.1">
    <property type="nucleotide sequence ID" value="NZ_BAAABX010000044.1"/>
</dbReference>
<feature type="chain" id="PRO_5046217656" description="DUF4232 domain-containing protein" evidence="1">
    <location>
        <begin position="25"/>
        <end position="178"/>
    </location>
</feature>
<dbReference type="Proteomes" id="UP001500879">
    <property type="component" value="Unassembled WGS sequence"/>
</dbReference>
<keyword evidence="3" id="KW-1185">Reference proteome</keyword>
<keyword evidence="1" id="KW-0732">Signal</keyword>
<evidence type="ECO:0000313" key="2">
    <source>
        <dbReference type="EMBL" id="GAA0413500.1"/>
    </source>
</evidence>
<name>A0ABP3IP35_9ACTN</name>
<dbReference type="EMBL" id="BAAABX010000044">
    <property type="protein sequence ID" value="GAA0413500.1"/>
    <property type="molecule type" value="Genomic_DNA"/>
</dbReference>
<organism evidence="2 3">
    <name type="scientific">Streptomyces luteireticuli</name>
    <dbReference type="NCBI Taxonomy" id="173858"/>
    <lineage>
        <taxon>Bacteria</taxon>
        <taxon>Bacillati</taxon>
        <taxon>Actinomycetota</taxon>
        <taxon>Actinomycetes</taxon>
        <taxon>Kitasatosporales</taxon>
        <taxon>Streptomycetaceae</taxon>
        <taxon>Streptomyces</taxon>
    </lineage>
</organism>
<proteinExistence type="predicted"/>
<evidence type="ECO:0000256" key="1">
    <source>
        <dbReference type="SAM" id="SignalP"/>
    </source>
</evidence>
<accession>A0ABP3IP35</accession>
<gene>
    <name evidence="2" type="ORF">GCM10010357_38340</name>
</gene>
<comment type="caution">
    <text evidence="2">The sequence shown here is derived from an EMBL/GenBank/DDBJ whole genome shotgun (WGS) entry which is preliminary data.</text>
</comment>
<evidence type="ECO:0008006" key="4">
    <source>
        <dbReference type="Google" id="ProtNLM"/>
    </source>
</evidence>
<feature type="signal peptide" evidence="1">
    <location>
        <begin position="1"/>
        <end position="24"/>
    </location>
</feature>
<reference evidence="3" key="1">
    <citation type="journal article" date="2019" name="Int. J. Syst. Evol. Microbiol.">
        <title>The Global Catalogue of Microorganisms (GCM) 10K type strain sequencing project: providing services to taxonomists for standard genome sequencing and annotation.</title>
        <authorList>
            <consortium name="The Broad Institute Genomics Platform"/>
            <consortium name="The Broad Institute Genome Sequencing Center for Infectious Disease"/>
            <person name="Wu L."/>
            <person name="Ma J."/>
        </authorList>
    </citation>
    <scope>NUCLEOTIDE SEQUENCE [LARGE SCALE GENOMIC DNA]</scope>
    <source>
        <strain evidence="3">JCM 4788</strain>
    </source>
</reference>
<sequence length="178" mass="18120">MGGRRGVAVVLGSMVLVGSAAVWAPAGQAGGREGVTCTGSDSTAYEPGLSLVPRETRIDVRARYACTVGPGRTVDAVAELHGVSPGASCLTVNSPRGHEVVHYADGWRSVLVYDAGTALRVAGVNAVELTGRVVEGRGAGQPARRTVVLLPEQSPTDCLTPDGVRHVGGGTQLEIGPA</sequence>
<protein>
    <recommendedName>
        <fullName evidence="4">DUF4232 domain-containing protein</fullName>
    </recommendedName>
</protein>
<evidence type="ECO:0000313" key="3">
    <source>
        <dbReference type="Proteomes" id="UP001500879"/>
    </source>
</evidence>